<dbReference type="AlphaFoldDB" id="A0A9Q0GVU8"/>
<evidence type="ECO:0000313" key="3">
    <source>
        <dbReference type="EMBL" id="KAJ4954539.1"/>
    </source>
</evidence>
<reference evidence="3" key="1">
    <citation type="journal article" date="2023" name="Plant J.">
        <title>The genome of the king protea, Protea cynaroides.</title>
        <authorList>
            <person name="Chang J."/>
            <person name="Duong T.A."/>
            <person name="Schoeman C."/>
            <person name="Ma X."/>
            <person name="Roodt D."/>
            <person name="Barker N."/>
            <person name="Li Z."/>
            <person name="Van de Peer Y."/>
            <person name="Mizrachi E."/>
        </authorList>
    </citation>
    <scope>NUCLEOTIDE SEQUENCE</scope>
    <source>
        <tissue evidence="3">Young leaves</tissue>
    </source>
</reference>
<dbReference type="PANTHER" id="PTHR47592">
    <property type="entry name" value="PBF68 PROTEIN"/>
    <property type="match status" value="1"/>
</dbReference>
<feature type="domain" description="GAG-pre-integrase" evidence="1">
    <location>
        <begin position="153"/>
        <end position="219"/>
    </location>
</feature>
<gene>
    <name evidence="3" type="ORF">NE237_011322</name>
</gene>
<dbReference type="InterPro" id="IPR054722">
    <property type="entry name" value="PolX-like_BBD"/>
</dbReference>
<dbReference type="InterPro" id="IPR025724">
    <property type="entry name" value="GAG-pre-integrase_dom"/>
</dbReference>
<evidence type="ECO:0000259" key="1">
    <source>
        <dbReference type="Pfam" id="PF13976"/>
    </source>
</evidence>
<organism evidence="3 4">
    <name type="scientific">Protea cynaroides</name>
    <dbReference type="NCBI Taxonomy" id="273540"/>
    <lineage>
        <taxon>Eukaryota</taxon>
        <taxon>Viridiplantae</taxon>
        <taxon>Streptophyta</taxon>
        <taxon>Embryophyta</taxon>
        <taxon>Tracheophyta</taxon>
        <taxon>Spermatophyta</taxon>
        <taxon>Magnoliopsida</taxon>
        <taxon>Proteales</taxon>
        <taxon>Proteaceae</taxon>
        <taxon>Protea</taxon>
    </lineage>
</organism>
<evidence type="ECO:0000313" key="4">
    <source>
        <dbReference type="Proteomes" id="UP001141806"/>
    </source>
</evidence>
<dbReference type="PANTHER" id="PTHR47592:SF27">
    <property type="entry name" value="OS08G0421700 PROTEIN"/>
    <property type="match status" value="1"/>
</dbReference>
<feature type="domain" description="Retrovirus-related Pol polyprotein from transposon TNT 1-94-like beta-barrel" evidence="2">
    <location>
        <begin position="44"/>
        <end position="124"/>
    </location>
</feature>
<evidence type="ECO:0000259" key="2">
    <source>
        <dbReference type="Pfam" id="PF22936"/>
    </source>
</evidence>
<dbReference type="Pfam" id="PF13976">
    <property type="entry name" value="gag_pre-integrs"/>
    <property type="match status" value="1"/>
</dbReference>
<sequence>MSKGRTNLSKGQGEKYNLVEKEEEEEVSLLMVCHSTEVINKNLWYSDTGCSNHICGDKSAFSDLDESYHDNVKFGDNSRISITGKGKVTIQTKESAIQTISNVLFVPDLKTNLLSIDQLQENRYEISIKDGVCRIQDENLGLIAEVNMTTNRMFPLYLHNTHHSCFTAKLKDEAWLWHFRYRHLNFGGLRTLQQKNMVTYLPQITAPTDVCKECVVSKQHHKTMF</sequence>
<proteinExistence type="predicted"/>
<evidence type="ECO:0008006" key="5">
    <source>
        <dbReference type="Google" id="ProtNLM"/>
    </source>
</evidence>
<protein>
    <recommendedName>
        <fullName evidence="5">GAG-pre-integrase domain-containing protein</fullName>
    </recommendedName>
</protein>
<accession>A0A9Q0GVU8</accession>
<dbReference type="Pfam" id="PF22936">
    <property type="entry name" value="Pol_BBD"/>
    <property type="match status" value="1"/>
</dbReference>
<name>A0A9Q0GVU8_9MAGN</name>
<dbReference type="EMBL" id="JAMYWD010000011">
    <property type="protein sequence ID" value="KAJ4954539.1"/>
    <property type="molecule type" value="Genomic_DNA"/>
</dbReference>
<dbReference type="Proteomes" id="UP001141806">
    <property type="component" value="Unassembled WGS sequence"/>
</dbReference>
<keyword evidence="4" id="KW-1185">Reference proteome</keyword>
<dbReference type="OrthoDB" id="1739705at2759"/>
<comment type="caution">
    <text evidence="3">The sequence shown here is derived from an EMBL/GenBank/DDBJ whole genome shotgun (WGS) entry which is preliminary data.</text>
</comment>